<dbReference type="RefSeq" id="WP_066757433.1">
    <property type="nucleotide sequence ID" value="NZ_JBHUMB010000007.1"/>
</dbReference>
<protein>
    <submittedName>
        <fullName evidence="3">CcmD family protein</fullName>
    </submittedName>
</protein>
<proteinExistence type="predicted"/>
<name>A0ABW5UC12_9SPHI</name>
<evidence type="ECO:0000256" key="1">
    <source>
        <dbReference type="SAM" id="Phobius"/>
    </source>
</evidence>
<feature type="signal peptide" evidence="2">
    <location>
        <begin position="1"/>
        <end position="20"/>
    </location>
</feature>
<organism evidence="3 4">
    <name type="scientific">Sphingobacterium populi</name>
    <dbReference type="NCBI Taxonomy" id="1812824"/>
    <lineage>
        <taxon>Bacteria</taxon>
        <taxon>Pseudomonadati</taxon>
        <taxon>Bacteroidota</taxon>
        <taxon>Sphingobacteriia</taxon>
        <taxon>Sphingobacteriales</taxon>
        <taxon>Sphingobacteriaceae</taxon>
        <taxon>Sphingobacterium</taxon>
    </lineage>
</organism>
<dbReference type="InterPro" id="IPR030888">
    <property type="entry name" value="Put_ccm"/>
</dbReference>
<keyword evidence="4" id="KW-1185">Reference proteome</keyword>
<evidence type="ECO:0000313" key="4">
    <source>
        <dbReference type="Proteomes" id="UP001597418"/>
    </source>
</evidence>
<feature type="chain" id="PRO_5045340466" evidence="2">
    <location>
        <begin position="21"/>
        <end position="67"/>
    </location>
</feature>
<gene>
    <name evidence="3" type="ORF">ACFSQ6_08795</name>
</gene>
<dbReference type="Proteomes" id="UP001597418">
    <property type="component" value="Unassembled WGS sequence"/>
</dbReference>
<comment type="caution">
    <text evidence="3">The sequence shown here is derived from an EMBL/GenBank/DDBJ whole genome shotgun (WGS) entry which is preliminary data.</text>
</comment>
<evidence type="ECO:0000256" key="2">
    <source>
        <dbReference type="SAM" id="SignalP"/>
    </source>
</evidence>
<dbReference type="Pfam" id="PF20077">
    <property type="entry name" value="CcmD_alt"/>
    <property type="match status" value="1"/>
</dbReference>
<reference evidence="4" key="1">
    <citation type="journal article" date="2019" name="Int. J. Syst. Evol. Microbiol.">
        <title>The Global Catalogue of Microorganisms (GCM) 10K type strain sequencing project: providing services to taxonomists for standard genome sequencing and annotation.</title>
        <authorList>
            <consortium name="The Broad Institute Genomics Platform"/>
            <consortium name="The Broad Institute Genome Sequencing Center for Infectious Disease"/>
            <person name="Wu L."/>
            <person name="Ma J."/>
        </authorList>
    </citation>
    <scope>NUCLEOTIDE SEQUENCE [LARGE SCALE GENOMIC DNA]</scope>
    <source>
        <strain evidence="4">KCTC 42247</strain>
    </source>
</reference>
<sequence>MKKQITLIVGMMLAIMQAMAQPVEMATSLRSEGKIYIVIAVMLIIFVGVATYLFTLDRRVAKLEKRK</sequence>
<keyword evidence="1" id="KW-0472">Membrane</keyword>
<feature type="transmembrane region" description="Helical" evidence="1">
    <location>
        <begin position="36"/>
        <end position="56"/>
    </location>
</feature>
<keyword evidence="1" id="KW-0812">Transmembrane</keyword>
<accession>A0ABW5UC12</accession>
<keyword evidence="1" id="KW-1133">Transmembrane helix</keyword>
<evidence type="ECO:0000313" key="3">
    <source>
        <dbReference type="EMBL" id="MFD2743493.1"/>
    </source>
</evidence>
<keyword evidence="2" id="KW-0732">Signal</keyword>
<dbReference type="NCBIfam" id="TIGR04391">
    <property type="entry name" value="CcmD_alt_fam"/>
    <property type="match status" value="1"/>
</dbReference>
<dbReference type="EMBL" id="JBHUMB010000007">
    <property type="protein sequence ID" value="MFD2743493.1"/>
    <property type="molecule type" value="Genomic_DNA"/>
</dbReference>